<keyword evidence="1" id="KW-1015">Disulfide bond</keyword>
<evidence type="ECO:0000313" key="6">
    <source>
        <dbReference type="Proteomes" id="UP000192220"/>
    </source>
</evidence>
<keyword evidence="4" id="KW-1133">Transmembrane helix</keyword>
<dbReference type="InterPro" id="IPR013783">
    <property type="entry name" value="Ig-like_fold"/>
</dbReference>
<dbReference type="CTD" id="9173"/>
<keyword evidence="4" id="KW-0472">Membrane</keyword>
<dbReference type="InterPro" id="IPR035897">
    <property type="entry name" value="Toll_tir_struct_dom_sf"/>
</dbReference>
<keyword evidence="2" id="KW-0325">Glycoprotein</keyword>
<sequence>MKGTDLLHGEHKDDLFVFEATKQHEDIYTCVCTWTHYQHTYNTSGSRKLIHSEMGFYRKIEILSPTTSVQLADEGVGIKLNCSVLCGTNVKRDCAARWDIKGQPVQLMDGYSQTSTVVIEKDSQNSISTAILTIERVSAKDFQQEFQCVGVELYTSHFVTLTLRQRESVVPLVVRGVCVFLTCVFAAALIRCFALDLALLFRPYLPRRTHSEDVKLYDAYVVYQTQELDRDTEDRICRFVSSALPSVLEDKCGYRLFIQGRDDIPGQDRLELVERCLRQSRRLIVVLTPGSNPESETTDRCPVSNHSSVTGGFDWQVGLHQALVQRELSVILIQLGDTGPQGYTHLLPGLQHLIRKSAPIRWPEGTRAAAAWNSHFWKRVRFLMPATPTKRCELSALL</sequence>
<dbReference type="STRING" id="52670.A0A2I4D773"/>
<evidence type="ECO:0000256" key="4">
    <source>
        <dbReference type="SAM" id="Phobius"/>
    </source>
</evidence>
<dbReference type="FunFam" id="3.40.50.10140:FF:000009">
    <property type="entry name" value="X-linked interleukin-1 receptor accessory protein-like 1"/>
    <property type="match status" value="1"/>
</dbReference>
<feature type="transmembrane region" description="Helical" evidence="4">
    <location>
        <begin position="172"/>
        <end position="201"/>
    </location>
</feature>
<dbReference type="SUPFAM" id="SSF52200">
    <property type="entry name" value="Toll/Interleukin receptor TIR domain"/>
    <property type="match status" value="1"/>
</dbReference>
<dbReference type="PANTHER" id="PTHR11890:SF26">
    <property type="entry name" value="INTERLEUKIN-1 RECEPTOR TYPE 1"/>
    <property type="match status" value="1"/>
</dbReference>
<evidence type="ECO:0000256" key="2">
    <source>
        <dbReference type="ARBA" id="ARBA00023180"/>
    </source>
</evidence>
<dbReference type="RefSeq" id="XP_013888096.1">
    <property type="nucleotide sequence ID" value="XM_014032642.1"/>
</dbReference>
<dbReference type="GO" id="GO:0007165">
    <property type="term" value="P:signal transduction"/>
    <property type="evidence" value="ECO:0007669"/>
    <property type="project" value="InterPro"/>
</dbReference>
<protein>
    <submittedName>
        <fullName evidence="7">Interleukin-1 receptor-like 1</fullName>
    </submittedName>
</protein>
<reference evidence="7" key="1">
    <citation type="submission" date="2025-08" db="UniProtKB">
        <authorList>
            <consortium name="RefSeq"/>
        </authorList>
    </citation>
    <scope>IDENTIFICATION</scope>
</reference>
<dbReference type="InterPro" id="IPR015621">
    <property type="entry name" value="IL-1_rcpt_fam"/>
</dbReference>
<dbReference type="InterPro" id="IPR000157">
    <property type="entry name" value="TIR_dom"/>
</dbReference>
<dbReference type="PRINTS" id="PR01537">
    <property type="entry name" value="INTRLKN1R1F"/>
</dbReference>
<dbReference type="Pfam" id="PF01582">
    <property type="entry name" value="TIR"/>
    <property type="match status" value="1"/>
</dbReference>
<accession>A0A2I4D773</accession>
<evidence type="ECO:0000256" key="3">
    <source>
        <dbReference type="ARBA" id="ARBA00023319"/>
    </source>
</evidence>
<feature type="domain" description="TIR" evidence="5">
    <location>
        <begin position="215"/>
        <end position="384"/>
    </location>
</feature>
<evidence type="ECO:0000313" key="7">
    <source>
        <dbReference type="RefSeq" id="XP_013888096.1"/>
    </source>
</evidence>
<dbReference type="PANTHER" id="PTHR11890">
    <property type="entry name" value="INTERLEUKIN-1 RECEPTOR FAMILY MEMBER"/>
    <property type="match status" value="1"/>
</dbReference>
<dbReference type="AlphaFoldDB" id="A0A2I4D773"/>
<dbReference type="InParanoid" id="A0A2I4D773"/>
<evidence type="ECO:0000259" key="5">
    <source>
        <dbReference type="PROSITE" id="PS50104"/>
    </source>
</evidence>
<proteinExistence type="predicted"/>
<dbReference type="SMART" id="SM00255">
    <property type="entry name" value="TIR"/>
    <property type="match status" value="1"/>
</dbReference>
<dbReference type="Proteomes" id="UP000192220">
    <property type="component" value="Unplaced"/>
</dbReference>
<dbReference type="Gene3D" id="2.60.40.10">
    <property type="entry name" value="Immunoglobulins"/>
    <property type="match status" value="1"/>
</dbReference>
<keyword evidence="6" id="KW-1185">Reference proteome</keyword>
<name>A0A2I4D773_AUSLI</name>
<keyword evidence="3" id="KW-0393">Immunoglobulin domain</keyword>
<keyword evidence="4" id="KW-0812">Transmembrane</keyword>
<dbReference type="KEGG" id="alim:106535600"/>
<dbReference type="PROSITE" id="PS50104">
    <property type="entry name" value="TIR"/>
    <property type="match status" value="1"/>
</dbReference>
<evidence type="ECO:0000256" key="1">
    <source>
        <dbReference type="ARBA" id="ARBA00023157"/>
    </source>
</evidence>
<gene>
    <name evidence="7" type="primary">il1rl1</name>
</gene>
<dbReference type="Gene3D" id="3.40.50.10140">
    <property type="entry name" value="Toll/interleukin-1 receptor homology (TIR) domain"/>
    <property type="match status" value="1"/>
</dbReference>
<dbReference type="OrthoDB" id="6132459at2759"/>
<organism evidence="6 7">
    <name type="scientific">Austrofundulus limnaeus</name>
    <name type="common">Annual killifish</name>
    <dbReference type="NCBI Taxonomy" id="52670"/>
    <lineage>
        <taxon>Eukaryota</taxon>
        <taxon>Metazoa</taxon>
        <taxon>Chordata</taxon>
        <taxon>Craniata</taxon>
        <taxon>Vertebrata</taxon>
        <taxon>Euteleostomi</taxon>
        <taxon>Actinopterygii</taxon>
        <taxon>Neopterygii</taxon>
        <taxon>Teleostei</taxon>
        <taxon>Neoteleostei</taxon>
        <taxon>Acanthomorphata</taxon>
        <taxon>Ovalentaria</taxon>
        <taxon>Atherinomorphae</taxon>
        <taxon>Cyprinodontiformes</taxon>
        <taxon>Rivulidae</taxon>
        <taxon>Austrofundulus</taxon>
    </lineage>
</organism>